<evidence type="ECO:0000313" key="3">
    <source>
        <dbReference type="Proteomes" id="UP000030669"/>
    </source>
</evidence>
<accession>S7PV48</accession>
<dbReference type="OMA" id="DTDGHTQ"/>
<feature type="compositionally biased region" description="Basic and acidic residues" evidence="1">
    <location>
        <begin position="113"/>
        <end position="122"/>
    </location>
</feature>
<feature type="compositionally biased region" description="Low complexity" evidence="1">
    <location>
        <begin position="453"/>
        <end position="462"/>
    </location>
</feature>
<sequence>MTEYATTPSEIEAVHASLARTGHWVLAHSPPHSAFSDPHAPPSRTPTVAALSGFFDDDDDVDAGSRKSLPPRMYLRFKDGRPDVPIEKYSETLAPVSHHPTPAAMSHHPSRVASERTVRDGRSGSLEYTSGRSRHSQAPSERSVRSRAEPASRSSSRSSTFHCDILDAPITRGHIPPSEHSSTRDISRHSRSPSNPPFWSHPEGEAGATLPNEGAARSMRDGSQHSRHSSRSSRAPSAQVEQFQPSRHSQIAPSQHSQRAPSQHSPSNHSQAAPSRHSHMPPSNHSQIALSHNPSARSDSSQPNPPPLTRSQQSAIHLPSAVASQHSKGAPIDADAGSRHSRQSNGSGGSEAGRSSHRSERNPPVVVAHSRTSQRSAQRSSQHGAADRSLHSRVTHESTTEPHHRVPSLPSAHADHAHTPGAHRPAIVYAPAPTHVPRYAPPKIIPAAEYNGSRRGSGQREVGVGEEGERGSKGYRQREAHPRAAEQEDVVYAHTHASAHAHAHASSQREANPPAPTQPRAAPYHTVPRSSAPGPRGVVVRDFGARPRSQSLSRAYPPAHAAVISPERQAAVVPPGHHHPPPGHVHTSHARPGTAAHPIPSPPSASGSAQGQGQRSPSEPWSLVDTPSMRSRASSASSASTYYVLASPRQRVRVIADAGHARKPFYQRLFTVNWGGRERTEARAPGGVAEKEKEKDKAPVNGEQQGQDREAEKRKGRRLLRRNNTARV</sequence>
<dbReference type="Proteomes" id="UP000030669">
    <property type="component" value="Unassembled WGS sequence"/>
</dbReference>
<feature type="region of interest" description="Disordered" evidence="1">
    <location>
        <begin position="95"/>
        <end position="640"/>
    </location>
</feature>
<proteinExistence type="predicted"/>
<dbReference type="HOGENOM" id="CLU_412222_0_0_1"/>
<feature type="region of interest" description="Disordered" evidence="1">
    <location>
        <begin position="676"/>
        <end position="728"/>
    </location>
</feature>
<dbReference type="EMBL" id="KB469311">
    <property type="protein sequence ID" value="EPQ51403.1"/>
    <property type="molecule type" value="Genomic_DNA"/>
</dbReference>
<dbReference type="GeneID" id="19309872"/>
<evidence type="ECO:0000313" key="2">
    <source>
        <dbReference type="EMBL" id="EPQ51403.1"/>
    </source>
</evidence>
<name>S7PV48_GLOTA</name>
<feature type="compositionally biased region" description="Low complexity" evidence="1">
    <location>
        <begin position="370"/>
        <end position="382"/>
    </location>
</feature>
<dbReference type="OrthoDB" id="3249663at2759"/>
<feature type="compositionally biased region" description="Basic residues" evidence="1">
    <location>
        <begin position="576"/>
        <end position="589"/>
    </location>
</feature>
<evidence type="ECO:0000256" key="1">
    <source>
        <dbReference type="SAM" id="MobiDB-lite"/>
    </source>
</evidence>
<keyword evidence="3" id="KW-1185">Reference proteome</keyword>
<feature type="compositionally biased region" description="Basic and acidic residues" evidence="1">
    <location>
        <begin position="689"/>
        <end position="698"/>
    </location>
</feature>
<dbReference type="KEGG" id="gtr:GLOTRDRAFT_96536"/>
<feature type="compositionally biased region" description="Polar residues" evidence="1">
    <location>
        <begin position="240"/>
        <end position="273"/>
    </location>
</feature>
<dbReference type="AlphaFoldDB" id="S7PV48"/>
<feature type="compositionally biased region" description="Low complexity" evidence="1">
    <location>
        <begin position="604"/>
        <end position="618"/>
    </location>
</feature>
<reference evidence="2 3" key="1">
    <citation type="journal article" date="2012" name="Science">
        <title>The Paleozoic origin of enzymatic lignin decomposition reconstructed from 31 fungal genomes.</title>
        <authorList>
            <person name="Floudas D."/>
            <person name="Binder M."/>
            <person name="Riley R."/>
            <person name="Barry K."/>
            <person name="Blanchette R.A."/>
            <person name="Henrissat B."/>
            <person name="Martinez A.T."/>
            <person name="Otillar R."/>
            <person name="Spatafora J.W."/>
            <person name="Yadav J.S."/>
            <person name="Aerts A."/>
            <person name="Benoit I."/>
            <person name="Boyd A."/>
            <person name="Carlson A."/>
            <person name="Copeland A."/>
            <person name="Coutinho P.M."/>
            <person name="de Vries R.P."/>
            <person name="Ferreira P."/>
            <person name="Findley K."/>
            <person name="Foster B."/>
            <person name="Gaskell J."/>
            <person name="Glotzer D."/>
            <person name="Gorecki P."/>
            <person name="Heitman J."/>
            <person name="Hesse C."/>
            <person name="Hori C."/>
            <person name="Igarashi K."/>
            <person name="Jurgens J.A."/>
            <person name="Kallen N."/>
            <person name="Kersten P."/>
            <person name="Kohler A."/>
            <person name="Kuees U."/>
            <person name="Kumar T.K.A."/>
            <person name="Kuo A."/>
            <person name="LaButti K."/>
            <person name="Larrondo L.F."/>
            <person name="Lindquist E."/>
            <person name="Ling A."/>
            <person name="Lombard V."/>
            <person name="Lucas S."/>
            <person name="Lundell T."/>
            <person name="Martin R."/>
            <person name="McLaughlin D.J."/>
            <person name="Morgenstern I."/>
            <person name="Morin E."/>
            <person name="Murat C."/>
            <person name="Nagy L.G."/>
            <person name="Nolan M."/>
            <person name="Ohm R.A."/>
            <person name="Patyshakuliyeva A."/>
            <person name="Rokas A."/>
            <person name="Ruiz-Duenas F.J."/>
            <person name="Sabat G."/>
            <person name="Salamov A."/>
            <person name="Samejima M."/>
            <person name="Schmutz J."/>
            <person name="Slot J.C."/>
            <person name="St John F."/>
            <person name="Stenlid J."/>
            <person name="Sun H."/>
            <person name="Sun S."/>
            <person name="Syed K."/>
            <person name="Tsang A."/>
            <person name="Wiebenga A."/>
            <person name="Young D."/>
            <person name="Pisabarro A."/>
            <person name="Eastwood D.C."/>
            <person name="Martin F."/>
            <person name="Cullen D."/>
            <person name="Grigoriev I.V."/>
            <person name="Hibbett D.S."/>
        </authorList>
    </citation>
    <scope>NUCLEOTIDE SEQUENCE [LARGE SCALE GENOMIC DNA]</scope>
    <source>
        <strain evidence="2 3">ATCC 11539</strain>
    </source>
</reference>
<feature type="compositionally biased region" description="Low complexity" evidence="1">
    <location>
        <begin position="628"/>
        <end position="640"/>
    </location>
</feature>
<dbReference type="RefSeq" id="XP_007870360.1">
    <property type="nucleotide sequence ID" value="XM_007872169.1"/>
</dbReference>
<dbReference type="eggNOG" id="ENOG502SVU6">
    <property type="taxonomic scope" value="Eukaryota"/>
</dbReference>
<feature type="compositionally biased region" description="Basic and acidic residues" evidence="1">
    <location>
        <begin position="385"/>
        <end position="404"/>
    </location>
</feature>
<gene>
    <name evidence="2" type="ORF">GLOTRDRAFT_96536</name>
</gene>
<feature type="compositionally biased region" description="Polar residues" evidence="1">
    <location>
        <begin position="281"/>
        <end position="302"/>
    </location>
</feature>
<organism evidence="2 3">
    <name type="scientific">Gloeophyllum trabeum (strain ATCC 11539 / FP-39264 / Madison 617)</name>
    <name type="common">Brown rot fungus</name>
    <dbReference type="NCBI Taxonomy" id="670483"/>
    <lineage>
        <taxon>Eukaryota</taxon>
        <taxon>Fungi</taxon>
        <taxon>Dikarya</taxon>
        <taxon>Basidiomycota</taxon>
        <taxon>Agaricomycotina</taxon>
        <taxon>Agaricomycetes</taxon>
        <taxon>Gloeophyllales</taxon>
        <taxon>Gloeophyllaceae</taxon>
        <taxon>Gloeophyllum</taxon>
    </lineage>
</organism>
<feature type="compositionally biased region" description="Basic and acidic residues" evidence="1">
    <location>
        <begin position="467"/>
        <end position="486"/>
    </location>
</feature>
<protein>
    <submittedName>
        <fullName evidence="2">Uncharacterized protein</fullName>
    </submittedName>
</protein>